<dbReference type="PANTHER" id="PTHR10819:SF3">
    <property type="entry name" value="PHOSPHOTRIESTERASE-RELATED PROTEIN"/>
    <property type="match status" value="1"/>
</dbReference>
<dbReference type="InterPro" id="IPR001559">
    <property type="entry name" value="Phosphotriesterase"/>
</dbReference>
<keyword evidence="1 4" id="KW-0479">Metal-binding</keyword>
<name>A0AAE3ZWG2_9ACTN</name>
<dbReference type="SUPFAM" id="SSF51556">
    <property type="entry name" value="Metallo-dependent hydrolases"/>
    <property type="match status" value="1"/>
</dbReference>
<sequence>MTSVDTVRGPVPVGELGTVLMHEHVFVISDEFRRAEPETWDEDERVADAVRRLTALAATGVTTIADPTVIGLGRDVARIARVNARVDLNIVVAAGVYTLSDIPDHLRYHGPGTLLGGPEPMVALFVRELTEGIADTGIRAAFLKCAIEDRLTPGVERVLRATAQAAVRTGAPITVHTNPGAGTGLVAQEVLRGEGVDLTTVVIGHSGDSTDLDHLRRVADNGSYLGMDRFGLDVLLPGDKRVETVAALARDGYADRMVLSHDASCHIDWFPPGVREQALPNWHYGHLHEVVLPALRASGVTEQQLTTMLVDNPRRYFTRAV</sequence>
<gene>
    <name evidence="6" type="ORF">J2S44_007407</name>
</gene>
<comment type="cofactor">
    <cofactor evidence="4">
        <name>a divalent metal cation</name>
        <dbReference type="ChEBI" id="CHEBI:60240"/>
    </cofactor>
    <text evidence="4">Binds 2 divalent metal cations per subunit.</text>
</comment>
<evidence type="ECO:0000256" key="5">
    <source>
        <dbReference type="PROSITE-ProRule" id="PRU00679"/>
    </source>
</evidence>
<evidence type="ECO:0000256" key="4">
    <source>
        <dbReference type="PIRSR" id="PIRSR601559-51"/>
    </source>
</evidence>
<feature type="binding site" evidence="4">
    <location>
        <position position="262"/>
    </location>
    <ligand>
        <name>Zn(2+)</name>
        <dbReference type="ChEBI" id="CHEBI:29105"/>
        <label>1</label>
    </ligand>
</feature>
<dbReference type="GO" id="GO:0016787">
    <property type="term" value="F:hydrolase activity"/>
    <property type="evidence" value="ECO:0007669"/>
    <property type="project" value="UniProtKB-KW"/>
</dbReference>
<dbReference type="RefSeq" id="WP_310424123.1">
    <property type="nucleotide sequence ID" value="NZ_JAVDYC010000001.1"/>
</dbReference>
<dbReference type="PANTHER" id="PTHR10819">
    <property type="entry name" value="PHOSPHOTRIESTERASE-RELATED"/>
    <property type="match status" value="1"/>
</dbReference>
<feature type="binding site" evidence="4">
    <location>
        <position position="24"/>
    </location>
    <ligand>
        <name>Zn(2+)</name>
        <dbReference type="ChEBI" id="CHEBI:29105"/>
        <label>1</label>
    </ligand>
</feature>
<organism evidence="6 7">
    <name type="scientific">Catenuloplanes niger</name>
    <dbReference type="NCBI Taxonomy" id="587534"/>
    <lineage>
        <taxon>Bacteria</taxon>
        <taxon>Bacillati</taxon>
        <taxon>Actinomycetota</taxon>
        <taxon>Actinomycetes</taxon>
        <taxon>Micromonosporales</taxon>
        <taxon>Micromonosporaceae</taxon>
        <taxon>Catenuloplanes</taxon>
    </lineage>
</organism>
<evidence type="ECO:0000256" key="2">
    <source>
        <dbReference type="ARBA" id="ARBA00022801"/>
    </source>
</evidence>
<proteinExistence type="inferred from homology"/>
<evidence type="ECO:0000313" key="6">
    <source>
        <dbReference type="EMBL" id="MDR7327157.1"/>
    </source>
</evidence>
<dbReference type="Proteomes" id="UP001183629">
    <property type="component" value="Unassembled WGS sequence"/>
</dbReference>
<dbReference type="AlphaFoldDB" id="A0AAE3ZWG2"/>
<evidence type="ECO:0000256" key="3">
    <source>
        <dbReference type="PIRSR" id="PIRSR601559-50"/>
    </source>
</evidence>
<keyword evidence="7" id="KW-1185">Reference proteome</keyword>
<feature type="binding site" description="via carbamate group" evidence="4">
    <location>
        <position position="144"/>
    </location>
    <ligand>
        <name>Zn(2+)</name>
        <dbReference type="ChEBI" id="CHEBI:29105"/>
        <label>1</label>
    </ligand>
</feature>
<evidence type="ECO:0000313" key="7">
    <source>
        <dbReference type="Proteomes" id="UP001183629"/>
    </source>
</evidence>
<feature type="binding site" evidence="4">
    <location>
        <position position="176"/>
    </location>
    <ligand>
        <name>Zn(2+)</name>
        <dbReference type="ChEBI" id="CHEBI:29105"/>
        <label>2</label>
    </ligand>
</feature>
<dbReference type="GO" id="GO:0008270">
    <property type="term" value="F:zinc ion binding"/>
    <property type="evidence" value="ECO:0007669"/>
    <property type="project" value="InterPro"/>
</dbReference>
<feature type="binding site" evidence="4">
    <location>
        <position position="22"/>
    </location>
    <ligand>
        <name>Zn(2+)</name>
        <dbReference type="ChEBI" id="CHEBI:29105"/>
        <label>1</label>
    </ligand>
</feature>
<reference evidence="6 7" key="1">
    <citation type="submission" date="2023-07" db="EMBL/GenBank/DDBJ databases">
        <title>Sequencing the genomes of 1000 actinobacteria strains.</title>
        <authorList>
            <person name="Klenk H.-P."/>
        </authorList>
    </citation>
    <scope>NUCLEOTIDE SEQUENCE [LARGE SCALE GENOMIC DNA]</scope>
    <source>
        <strain evidence="6 7">DSM 44711</strain>
    </source>
</reference>
<comment type="similarity">
    <text evidence="5">Belongs to the metallo-dependent hydrolases superfamily. Phosphotriesterase family.</text>
</comment>
<comment type="caution">
    <text evidence="6">The sequence shown here is derived from an EMBL/GenBank/DDBJ whole genome shotgun (WGS) entry which is preliminary data.</text>
</comment>
<keyword evidence="2" id="KW-0378">Hydrolase</keyword>
<evidence type="ECO:0000256" key="1">
    <source>
        <dbReference type="ARBA" id="ARBA00022723"/>
    </source>
</evidence>
<feature type="modified residue" description="N6-carboxylysine" evidence="3 5">
    <location>
        <position position="144"/>
    </location>
</feature>
<accession>A0AAE3ZWG2</accession>
<feature type="binding site" description="via carbamate group" evidence="4">
    <location>
        <position position="144"/>
    </location>
    <ligand>
        <name>Zn(2+)</name>
        <dbReference type="ChEBI" id="CHEBI:29105"/>
        <label>2</label>
    </ligand>
</feature>
<dbReference type="InterPro" id="IPR032466">
    <property type="entry name" value="Metal_Hydrolase"/>
</dbReference>
<feature type="binding site" evidence="4">
    <location>
        <position position="205"/>
    </location>
    <ligand>
        <name>Zn(2+)</name>
        <dbReference type="ChEBI" id="CHEBI:29105"/>
        <label>2</label>
    </ligand>
</feature>
<dbReference type="PROSITE" id="PS51347">
    <property type="entry name" value="PHOSPHOTRIESTERASE_2"/>
    <property type="match status" value="1"/>
</dbReference>
<dbReference type="EMBL" id="JAVDYC010000001">
    <property type="protein sequence ID" value="MDR7327157.1"/>
    <property type="molecule type" value="Genomic_DNA"/>
</dbReference>
<protein>
    <submittedName>
        <fullName evidence="6">Phosphotriesterase-related protein</fullName>
    </submittedName>
</protein>
<dbReference type="Gene3D" id="3.20.20.140">
    <property type="entry name" value="Metal-dependent hydrolases"/>
    <property type="match status" value="1"/>
</dbReference>
<dbReference type="Pfam" id="PF02126">
    <property type="entry name" value="PTE"/>
    <property type="match status" value="1"/>
</dbReference>